<dbReference type="InterPro" id="IPR008579">
    <property type="entry name" value="UGlyAH_Cupin_dom"/>
</dbReference>
<comment type="caution">
    <text evidence="2">The sequence shown here is derived from an EMBL/GenBank/DDBJ whole genome shotgun (WGS) entry which is preliminary data.</text>
</comment>
<dbReference type="Pfam" id="PF05899">
    <property type="entry name" value="Cupin_3"/>
    <property type="match status" value="1"/>
</dbReference>
<dbReference type="InterPro" id="IPR011051">
    <property type="entry name" value="RmlC_Cupin_sf"/>
</dbReference>
<sequence length="137" mass="14844">MSNKSLVVEPSSNLLCDSSILEPKGQAKNSTSGPGSAQLRGRVISRENGVTSGVWECGAGSFEVLSRVNTETIYILSGSVILTDLLARPQKKRTLNAGDSAVLEFGSSVRWEVPELVRKFYVVSPKQMSNTEDDDEH</sequence>
<evidence type="ECO:0000259" key="1">
    <source>
        <dbReference type="Pfam" id="PF05899"/>
    </source>
</evidence>
<gene>
    <name evidence="2" type="ORF">TeGR_g7705</name>
</gene>
<protein>
    <recommendedName>
        <fullName evidence="1">(S)-ureidoglycine aminohydrolase cupin domain-containing protein</fullName>
    </recommendedName>
</protein>
<keyword evidence="3" id="KW-1185">Reference proteome</keyword>
<accession>A0ABQ6MUR0</accession>
<evidence type="ECO:0000313" key="3">
    <source>
        <dbReference type="Proteomes" id="UP001165060"/>
    </source>
</evidence>
<proteinExistence type="predicted"/>
<name>A0ABQ6MUR0_9STRA</name>
<reference evidence="2 3" key="1">
    <citation type="journal article" date="2023" name="Commun. Biol.">
        <title>Genome analysis of Parmales, the sister group of diatoms, reveals the evolutionary specialization of diatoms from phago-mixotrophs to photoautotrophs.</title>
        <authorList>
            <person name="Ban H."/>
            <person name="Sato S."/>
            <person name="Yoshikawa S."/>
            <person name="Yamada K."/>
            <person name="Nakamura Y."/>
            <person name="Ichinomiya M."/>
            <person name="Sato N."/>
            <person name="Blanc-Mathieu R."/>
            <person name="Endo H."/>
            <person name="Kuwata A."/>
            <person name="Ogata H."/>
        </authorList>
    </citation>
    <scope>NUCLEOTIDE SEQUENCE [LARGE SCALE GENOMIC DNA]</scope>
</reference>
<feature type="domain" description="(S)-ureidoglycine aminohydrolase cupin" evidence="1">
    <location>
        <begin position="47"/>
        <end position="121"/>
    </location>
</feature>
<dbReference type="PANTHER" id="PTHR40943:SF1">
    <property type="entry name" value="CYTOPLASMIC PROTEIN"/>
    <property type="match status" value="1"/>
</dbReference>
<dbReference type="PANTHER" id="PTHR40943">
    <property type="entry name" value="CYTOPLASMIC PROTEIN-RELATED"/>
    <property type="match status" value="1"/>
</dbReference>
<evidence type="ECO:0000313" key="2">
    <source>
        <dbReference type="EMBL" id="GMI33021.1"/>
    </source>
</evidence>
<organism evidence="2 3">
    <name type="scientific">Tetraparma gracilis</name>
    <dbReference type="NCBI Taxonomy" id="2962635"/>
    <lineage>
        <taxon>Eukaryota</taxon>
        <taxon>Sar</taxon>
        <taxon>Stramenopiles</taxon>
        <taxon>Ochrophyta</taxon>
        <taxon>Bolidophyceae</taxon>
        <taxon>Parmales</taxon>
        <taxon>Triparmaceae</taxon>
        <taxon>Tetraparma</taxon>
    </lineage>
</organism>
<dbReference type="Proteomes" id="UP001165060">
    <property type="component" value="Unassembled WGS sequence"/>
</dbReference>
<dbReference type="Gene3D" id="2.60.120.10">
    <property type="entry name" value="Jelly Rolls"/>
    <property type="match status" value="1"/>
</dbReference>
<dbReference type="SUPFAM" id="SSF51182">
    <property type="entry name" value="RmlC-like cupins"/>
    <property type="match status" value="1"/>
</dbReference>
<dbReference type="InterPro" id="IPR014710">
    <property type="entry name" value="RmlC-like_jellyroll"/>
</dbReference>
<dbReference type="EMBL" id="BRYB01001759">
    <property type="protein sequence ID" value="GMI33021.1"/>
    <property type="molecule type" value="Genomic_DNA"/>
</dbReference>